<dbReference type="GO" id="GO:0004713">
    <property type="term" value="F:protein tyrosine kinase activity"/>
    <property type="evidence" value="ECO:0007669"/>
    <property type="project" value="TreeGrafter"/>
</dbReference>
<feature type="domain" description="Protein kinase" evidence="10">
    <location>
        <begin position="105"/>
        <end position="444"/>
    </location>
</feature>
<evidence type="ECO:0000256" key="1">
    <source>
        <dbReference type="ARBA" id="ARBA00008867"/>
    </source>
</evidence>
<dbReference type="Proteomes" id="UP000029725">
    <property type="component" value="Unassembled WGS sequence"/>
</dbReference>
<dbReference type="InterPro" id="IPR008271">
    <property type="entry name" value="Ser/Thr_kinase_AS"/>
</dbReference>
<keyword evidence="7 8" id="KW-0067">ATP-binding</keyword>
<keyword evidence="2" id="KW-0723">Serine/threonine-protein kinase</keyword>
<dbReference type="GO" id="GO:0005634">
    <property type="term" value="C:nucleus"/>
    <property type="evidence" value="ECO:0007669"/>
    <property type="project" value="TreeGrafter"/>
</dbReference>
<evidence type="ECO:0000256" key="9">
    <source>
        <dbReference type="SAM" id="MobiDB-lite"/>
    </source>
</evidence>
<dbReference type="RefSeq" id="XP_013239026.1">
    <property type="nucleotide sequence ID" value="XM_013383572.1"/>
</dbReference>
<evidence type="ECO:0000256" key="3">
    <source>
        <dbReference type="ARBA" id="ARBA00022553"/>
    </source>
</evidence>
<accession>A0A098VUF7</accession>
<dbReference type="GO" id="GO:0005524">
    <property type="term" value="F:ATP binding"/>
    <property type="evidence" value="ECO:0007669"/>
    <property type="project" value="UniProtKB-UniRule"/>
</dbReference>
<evidence type="ECO:0000256" key="7">
    <source>
        <dbReference type="ARBA" id="ARBA00022840"/>
    </source>
</evidence>
<dbReference type="Gene3D" id="3.30.200.20">
    <property type="entry name" value="Phosphorylase Kinase, domain 1"/>
    <property type="match status" value="1"/>
</dbReference>
<feature type="region of interest" description="Disordered" evidence="9">
    <location>
        <begin position="531"/>
        <end position="578"/>
    </location>
</feature>
<evidence type="ECO:0000256" key="2">
    <source>
        <dbReference type="ARBA" id="ARBA00022527"/>
    </source>
</evidence>
<dbReference type="HOGENOM" id="CLU_385910_0_0_1"/>
<protein>
    <recommendedName>
        <fullName evidence="10">Protein kinase domain-containing protein</fullName>
    </recommendedName>
</protein>
<feature type="compositionally biased region" description="Polar residues" evidence="9">
    <location>
        <begin position="16"/>
        <end position="28"/>
    </location>
</feature>
<sequence>MVSYNQHPSENGDGAVNSSVMHADNTPNIPGHRSKQLNILRLVTINLVSLIEFIDPFYRYELASNPKRILTKPSKGIHNNGVDNATYDYILAVGDQFGNEEGRRFIILELLGQGTFGQVVKCQNISTGELVAIKIIKNQTAYFNQSMMEVTILEMLNSSKYNHQELTHITKMKDTFVFKKHLCIVFELLSLNIFELLKQNHFKGFSHQLIRIFLQQILSALCLLNEAKIVHCDLKPENILLQTMDSAFIKVIDFGSACHEQHTVYTYIQSRFYRSPEVILGLPYSSSIDIWSLGCIAAELFLGIPIFPGSSNYDQILRIVECIGMPPTYMLDVGRNSSLYFEKPPSTGVYKLKTREQYEKDICNGHSNQPQLPEEKLSKRYFSAVKLEEIILTYPMKSGNGLTPQEIEKEMESRRSLYDLISNLLNINPIERWSPQQARLHPYIVGEPWKGPFIPPGPGCLSSYSNAQQATIIQYPEQSHQTYHRPRSSTINSQMYNIPPNLERITRVVSKDSFSSSRSIPGSSMYQLYRNSTHQSQSSTCKHPQNMQASGATSPPSFDEIDRGQTGSNARNGHFNDYNPNYQQAYQQQPYPGFRQPPYSANQCQHNPYAYQNKLLFNNRLREASSSPGSFKKNTPAFDMDELHGYGPTTSMSFSAHRRSSNPSGPVGIGENANRSGYTKRTVGGGNILGAGSRRSFPNSHAFQHHAPAQPPSQSQ</sequence>
<evidence type="ECO:0000313" key="12">
    <source>
        <dbReference type="Proteomes" id="UP000029725"/>
    </source>
</evidence>
<dbReference type="PROSITE" id="PS00107">
    <property type="entry name" value="PROTEIN_KINASE_ATP"/>
    <property type="match status" value="1"/>
</dbReference>
<organism evidence="11 12">
    <name type="scientific">Mitosporidium daphniae</name>
    <dbReference type="NCBI Taxonomy" id="1485682"/>
    <lineage>
        <taxon>Eukaryota</taxon>
        <taxon>Fungi</taxon>
        <taxon>Fungi incertae sedis</taxon>
        <taxon>Microsporidia</taxon>
        <taxon>Mitosporidium</taxon>
    </lineage>
</organism>
<dbReference type="VEuPathDB" id="MicrosporidiaDB:DI09_155p30"/>
<dbReference type="InterPro" id="IPR000719">
    <property type="entry name" value="Prot_kinase_dom"/>
</dbReference>
<reference evidence="11 12" key="1">
    <citation type="submission" date="2014-04" db="EMBL/GenBank/DDBJ databases">
        <title>A new species of microsporidia sheds light on the evolution of extreme parasitism.</title>
        <authorList>
            <person name="Haag K.L."/>
            <person name="James T.Y."/>
            <person name="Larsson R."/>
            <person name="Schaer T.M."/>
            <person name="Refardt D."/>
            <person name="Pombert J.-F."/>
            <person name="Ebert D."/>
        </authorList>
    </citation>
    <scope>NUCLEOTIDE SEQUENCE [LARGE SCALE GENOMIC DNA]</scope>
    <source>
        <strain evidence="11 12">UGP3</strain>
        <tissue evidence="11">Spores</tissue>
    </source>
</reference>
<keyword evidence="6" id="KW-0418">Kinase</keyword>
<dbReference type="InterPro" id="IPR017441">
    <property type="entry name" value="Protein_kinase_ATP_BS"/>
</dbReference>
<dbReference type="SUPFAM" id="SSF56112">
    <property type="entry name" value="Protein kinase-like (PK-like)"/>
    <property type="match status" value="1"/>
</dbReference>
<evidence type="ECO:0000259" key="10">
    <source>
        <dbReference type="PROSITE" id="PS50011"/>
    </source>
</evidence>
<dbReference type="AlphaFoldDB" id="A0A098VUF7"/>
<dbReference type="PANTHER" id="PTHR24058:SF17">
    <property type="entry name" value="HOMEODOMAIN INTERACTING PROTEIN KINASE, ISOFORM D"/>
    <property type="match status" value="1"/>
</dbReference>
<dbReference type="GeneID" id="25258526"/>
<dbReference type="InterPro" id="IPR011009">
    <property type="entry name" value="Kinase-like_dom_sf"/>
</dbReference>
<dbReference type="SMART" id="SM00220">
    <property type="entry name" value="S_TKc"/>
    <property type="match status" value="1"/>
</dbReference>
<dbReference type="InterPro" id="IPR050494">
    <property type="entry name" value="Ser_Thr_dual-spec_kinase"/>
</dbReference>
<dbReference type="GO" id="GO:0004674">
    <property type="term" value="F:protein serine/threonine kinase activity"/>
    <property type="evidence" value="ECO:0007669"/>
    <property type="project" value="UniProtKB-KW"/>
</dbReference>
<dbReference type="Pfam" id="PF00069">
    <property type="entry name" value="Pkinase"/>
    <property type="match status" value="1"/>
</dbReference>
<comment type="similarity">
    <text evidence="1">Belongs to the protein kinase superfamily. CMGC Ser/Thr protein kinase family. MNB/DYRK subfamily.</text>
</comment>
<keyword evidence="12" id="KW-1185">Reference proteome</keyword>
<dbReference type="PROSITE" id="PS50011">
    <property type="entry name" value="PROTEIN_KINASE_DOM"/>
    <property type="match status" value="1"/>
</dbReference>
<feature type="region of interest" description="Disordered" evidence="9">
    <location>
        <begin position="652"/>
        <end position="716"/>
    </location>
</feature>
<keyword evidence="5 8" id="KW-0547">Nucleotide-binding</keyword>
<evidence type="ECO:0000256" key="5">
    <source>
        <dbReference type="ARBA" id="ARBA00022741"/>
    </source>
</evidence>
<feature type="binding site" evidence="8">
    <location>
        <position position="134"/>
    </location>
    <ligand>
        <name>ATP</name>
        <dbReference type="ChEBI" id="CHEBI:30616"/>
    </ligand>
</feature>
<dbReference type="EMBL" id="JMKJ01000061">
    <property type="protein sequence ID" value="KGG52590.1"/>
    <property type="molecule type" value="Genomic_DNA"/>
</dbReference>
<dbReference type="FunFam" id="1.10.510.10:FF:000380">
    <property type="entry name" value="Serine/threonine-protein kinase ppk15"/>
    <property type="match status" value="1"/>
</dbReference>
<dbReference type="GO" id="GO:0005737">
    <property type="term" value="C:cytoplasm"/>
    <property type="evidence" value="ECO:0007669"/>
    <property type="project" value="TreeGrafter"/>
</dbReference>
<dbReference type="OrthoDB" id="9332038at2759"/>
<keyword evidence="4" id="KW-0808">Transferase</keyword>
<dbReference type="PANTHER" id="PTHR24058">
    <property type="entry name" value="DUAL SPECIFICITY PROTEIN KINASE"/>
    <property type="match status" value="1"/>
</dbReference>
<name>A0A098VUF7_9MICR</name>
<dbReference type="Gene3D" id="1.10.510.10">
    <property type="entry name" value="Transferase(Phosphotransferase) domain 1"/>
    <property type="match status" value="1"/>
</dbReference>
<gene>
    <name evidence="11" type="ORF">DI09_155p30</name>
</gene>
<evidence type="ECO:0000256" key="6">
    <source>
        <dbReference type="ARBA" id="ARBA00022777"/>
    </source>
</evidence>
<feature type="region of interest" description="Disordered" evidence="9">
    <location>
        <begin position="1"/>
        <end position="29"/>
    </location>
</feature>
<feature type="compositionally biased region" description="Polar residues" evidence="9">
    <location>
        <begin position="531"/>
        <end position="556"/>
    </location>
</feature>
<keyword evidence="3" id="KW-0597">Phosphoprotein</keyword>
<proteinExistence type="inferred from homology"/>
<comment type="caution">
    <text evidence="11">The sequence shown here is derived from an EMBL/GenBank/DDBJ whole genome shotgun (WGS) entry which is preliminary data.</text>
</comment>
<evidence type="ECO:0000256" key="4">
    <source>
        <dbReference type="ARBA" id="ARBA00022679"/>
    </source>
</evidence>
<dbReference type="PROSITE" id="PS00108">
    <property type="entry name" value="PROTEIN_KINASE_ST"/>
    <property type="match status" value="1"/>
</dbReference>
<evidence type="ECO:0000313" key="11">
    <source>
        <dbReference type="EMBL" id="KGG52590.1"/>
    </source>
</evidence>
<evidence type="ECO:0000256" key="8">
    <source>
        <dbReference type="PROSITE-ProRule" id="PRU10141"/>
    </source>
</evidence>